<dbReference type="SMART" id="SM00421">
    <property type="entry name" value="HTH_LUXR"/>
    <property type="match status" value="1"/>
</dbReference>
<dbReference type="Pfam" id="PF00072">
    <property type="entry name" value="Response_reg"/>
    <property type="match status" value="1"/>
</dbReference>
<keyword evidence="3 8" id="KW-0238">DNA-binding</keyword>
<keyword evidence="1 5" id="KW-0597">Phosphoprotein</keyword>
<gene>
    <name evidence="8" type="ORF">FHX72_000355</name>
</gene>
<dbReference type="PANTHER" id="PTHR43214">
    <property type="entry name" value="TWO-COMPONENT RESPONSE REGULATOR"/>
    <property type="match status" value="1"/>
</dbReference>
<name>A0A7W4UKU6_9MICO</name>
<dbReference type="CDD" id="cd17535">
    <property type="entry name" value="REC_NarL-like"/>
    <property type="match status" value="1"/>
</dbReference>
<dbReference type="GO" id="GO:0006355">
    <property type="term" value="P:regulation of DNA-templated transcription"/>
    <property type="evidence" value="ECO:0007669"/>
    <property type="project" value="InterPro"/>
</dbReference>
<evidence type="ECO:0000256" key="2">
    <source>
        <dbReference type="ARBA" id="ARBA00023015"/>
    </source>
</evidence>
<evidence type="ECO:0000313" key="9">
    <source>
        <dbReference type="Proteomes" id="UP000545286"/>
    </source>
</evidence>
<evidence type="ECO:0000313" key="8">
    <source>
        <dbReference type="EMBL" id="MBB2956243.1"/>
    </source>
</evidence>
<dbReference type="InterPro" id="IPR058245">
    <property type="entry name" value="NreC/VraR/RcsB-like_REC"/>
</dbReference>
<dbReference type="GO" id="GO:0000160">
    <property type="term" value="P:phosphorelay signal transduction system"/>
    <property type="evidence" value="ECO:0007669"/>
    <property type="project" value="InterPro"/>
</dbReference>
<feature type="domain" description="Response regulatory" evidence="7">
    <location>
        <begin position="10"/>
        <end position="124"/>
    </location>
</feature>
<feature type="domain" description="HTH luxR-type" evidence="6">
    <location>
        <begin position="155"/>
        <end position="220"/>
    </location>
</feature>
<dbReference type="InterPro" id="IPR001789">
    <property type="entry name" value="Sig_transdc_resp-reg_receiver"/>
</dbReference>
<dbReference type="AlphaFoldDB" id="A0A7W4UKU6"/>
<organism evidence="8 9">
    <name type="scientific">Pseudoclavibacter helvolus</name>
    <dbReference type="NCBI Taxonomy" id="255205"/>
    <lineage>
        <taxon>Bacteria</taxon>
        <taxon>Bacillati</taxon>
        <taxon>Actinomycetota</taxon>
        <taxon>Actinomycetes</taxon>
        <taxon>Micrococcales</taxon>
        <taxon>Microbacteriaceae</taxon>
        <taxon>Pseudoclavibacter</taxon>
    </lineage>
</organism>
<dbReference type="InterPro" id="IPR039420">
    <property type="entry name" value="WalR-like"/>
</dbReference>
<keyword evidence="4" id="KW-0804">Transcription</keyword>
<evidence type="ECO:0000256" key="1">
    <source>
        <dbReference type="ARBA" id="ARBA00022553"/>
    </source>
</evidence>
<sequence>MTEPTAARVRVLIADDHAAIRAGLRLLLEAHGIDVVGEAADGAAAIGNARALRPDVVLMDVRMPGTDGIEATKAIAAESLAQVLVLTTFDLDEYVFGAVRAGAAGFLLKSTTGPALQSAVEAVARGEGALSPEVTRRLLDRFAETSEPGTEVAPDVQGLEELTAREREVLAALGEGLSNVGIGQRMHISASTAKTHVSRVLAKLGVASRMEAAVLARRAGLSS</sequence>
<dbReference type="Proteomes" id="UP000545286">
    <property type="component" value="Unassembled WGS sequence"/>
</dbReference>
<reference evidence="8 9" key="1">
    <citation type="submission" date="2020-08" db="EMBL/GenBank/DDBJ databases">
        <title>Sequencing the genomes of 1000 actinobacteria strains.</title>
        <authorList>
            <person name="Klenk H.-P."/>
        </authorList>
    </citation>
    <scope>NUCLEOTIDE SEQUENCE [LARGE SCALE GENOMIC DNA]</scope>
    <source>
        <strain evidence="8 9">DSM 20419</strain>
    </source>
</reference>
<evidence type="ECO:0000256" key="3">
    <source>
        <dbReference type="ARBA" id="ARBA00023125"/>
    </source>
</evidence>
<evidence type="ECO:0000256" key="5">
    <source>
        <dbReference type="PROSITE-ProRule" id="PRU00169"/>
    </source>
</evidence>
<protein>
    <submittedName>
        <fullName evidence="8">DNA-binding NarL/FixJ family response regulator</fullName>
    </submittedName>
</protein>
<evidence type="ECO:0000259" key="7">
    <source>
        <dbReference type="PROSITE" id="PS50110"/>
    </source>
</evidence>
<dbReference type="InterPro" id="IPR000792">
    <property type="entry name" value="Tscrpt_reg_LuxR_C"/>
</dbReference>
<dbReference type="GO" id="GO:0003677">
    <property type="term" value="F:DNA binding"/>
    <property type="evidence" value="ECO:0007669"/>
    <property type="project" value="UniProtKB-KW"/>
</dbReference>
<accession>A0A7W4UKU6</accession>
<dbReference type="Gene3D" id="3.40.50.2300">
    <property type="match status" value="1"/>
</dbReference>
<evidence type="ECO:0000259" key="6">
    <source>
        <dbReference type="PROSITE" id="PS50043"/>
    </source>
</evidence>
<dbReference type="InterPro" id="IPR011006">
    <property type="entry name" value="CheY-like_superfamily"/>
</dbReference>
<feature type="modified residue" description="4-aspartylphosphate" evidence="5">
    <location>
        <position position="60"/>
    </location>
</feature>
<dbReference type="SUPFAM" id="SSF52172">
    <property type="entry name" value="CheY-like"/>
    <property type="match status" value="1"/>
</dbReference>
<dbReference type="InterPro" id="IPR016032">
    <property type="entry name" value="Sig_transdc_resp-reg_C-effctor"/>
</dbReference>
<keyword evidence="2" id="KW-0805">Transcription regulation</keyword>
<dbReference type="CDD" id="cd06170">
    <property type="entry name" value="LuxR_C_like"/>
    <property type="match status" value="1"/>
</dbReference>
<dbReference type="PROSITE" id="PS50110">
    <property type="entry name" value="RESPONSE_REGULATORY"/>
    <property type="match status" value="1"/>
</dbReference>
<dbReference type="PRINTS" id="PR00038">
    <property type="entry name" value="HTHLUXR"/>
</dbReference>
<evidence type="ECO:0000256" key="4">
    <source>
        <dbReference type="ARBA" id="ARBA00023163"/>
    </source>
</evidence>
<dbReference type="SMART" id="SM00448">
    <property type="entry name" value="REC"/>
    <property type="match status" value="1"/>
</dbReference>
<comment type="caution">
    <text evidence="8">The sequence shown here is derived from an EMBL/GenBank/DDBJ whole genome shotgun (WGS) entry which is preliminary data.</text>
</comment>
<dbReference type="EMBL" id="JACHWJ010000001">
    <property type="protein sequence ID" value="MBB2956243.1"/>
    <property type="molecule type" value="Genomic_DNA"/>
</dbReference>
<dbReference type="PANTHER" id="PTHR43214:SF24">
    <property type="entry name" value="TRANSCRIPTIONAL REGULATORY PROTEIN NARL-RELATED"/>
    <property type="match status" value="1"/>
</dbReference>
<dbReference type="RefSeq" id="WP_338110006.1">
    <property type="nucleotide sequence ID" value="NZ_JACHWJ010000001.1"/>
</dbReference>
<keyword evidence="9" id="KW-1185">Reference proteome</keyword>
<dbReference type="Pfam" id="PF00196">
    <property type="entry name" value="GerE"/>
    <property type="match status" value="1"/>
</dbReference>
<dbReference type="PROSITE" id="PS50043">
    <property type="entry name" value="HTH_LUXR_2"/>
    <property type="match status" value="1"/>
</dbReference>
<proteinExistence type="predicted"/>
<dbReference type="SUPFAM" id="SSF46894">
    <property type="entry name" value="C-terminal effector domain of the bipartite response regulators"/>
    <property type="match status" value="1"/>
</dbReference>